<feature type="compositionally biased region" description="Low complexity" evidence="1">
    <location>
        <begin position="72"/>
        <end position="94"/>
    </location>
</feature>
<gene>
    <name evidence="2" type="ORF">COHA_003085</name>
</gene>
<accession>A0AAD5DUA1</accession>
<keyword evidence="3" id="KW-1185">Reference proteome</keyword>
<evidence type="ECO:0000313" key="3">
    <source>
        <dbReference type="Proteomes" id="UP001205105"/>
    </source>
</evidence>
<dbReference type="EMBL" id="JADXDR010000041">
    <property type="protein sequence ID" value="KAI7843251.1"/>
    <property type="molecule type" value="Genomic_DNA"/>
</dbReference>
<name>A0AAD5DUA1_9CHLO</name>
<dbReference type="AlphaFoldDB" id="A0AAD5DUA1"/>
<reference evidence="2" key="1">
    <citation type="submission" date="2020-11" db="EMBL/GenBank/DDBJ databases">
        <title>Chlorella ohadii genome sequencing and assembly.</title>
        <authorList>
            <person name="Murik O."/>
            <person name="Treves H."/>
            <person name="Kedem I."/>
            <person name="Shotland Y."/>
            <person name="Kaplan A."/>
        </authorList>
    </citation>
    <scope>NUCLEOTIDE SEQUENCE</scope>
    <source>
        <strain evidence="2">1</strain>
    </source>
</reference>
<organism evidence="2 3">
    <name type="scientific">Chlorella ohadii</name>
    <dbReference type="NCBI Taxonomy" id="2649997"/>
    <lineage>
        <taxon>Eukaryota</taxon>
        <taxon>Viridiplantae</taxon>
        <taxon>Chlorophyta</taxon>
        <taxon>core chlorophytes</taxon>
        <taxon>Trebouxiophyceae</taxon>
        <taxon>Chlorellales</taxon>
        <taxon>Chlorellaceae</taxon>
        <taxon>Chlorella clade</taxon>
        <taxon>Chlorella</taxon>
    </lineage>
</organism>
<sequence>MLPRDPALPCSIAVIAADRRSLQQKLSDMLASNPTNNPPPGNNPGNTGNNNNNNPPPGNTGNTGNNPPPGNNPQQPQQAAQPKTAAQPQTKKANGDSCNAHNHCPNGHCCNNVCQPTSCNENGCGQVCSACKTKSSCTNGKPKNCCWNPSGPGERDGTCQEPGTCCTIGKDFTALNTNDN</sequence>
<protein>
    <submittedName>
        <fullName evidence="2">Uncharacterized protein</fullName>
    </submittedName>
</protein>
<evidence type="ECO:0000256" key="1">
    <source>
        <dbReference type="SAM" id="MobiDB-lite"/>
    </source>
</evidence>
<comment type="caution">
    <text evidence="2">The sequence shown here is derived from an EMBL/GenBank/DDBJ whole genome shotgun (WGS) entry which is preliminary data.</text>
</comment>
<dbReference type="Proteomes" id="UP001205105">
    <property type="component" value="Unassembled WGS sequence"/>
</dbReference>
<proteinExistence type="predicted"/>
<feature type="compositionally biased region" description="Low complexity" evidence="1">
    <location>
        <begin position="43"/>
        <end position="65"/>
    </location>
</feature>
<feature type="region of interest" description="Disordered" evidence="1">
    <location>
        <begin position="24"/>
        <end position="94"/>
    </location>
</feature>
<evidence type="ECO:0000313" key="2">
    <source>
        <dbReference type="EMBL" id="KAI7843251.1"/>
    </source>
</evidence>